<evidence type="ECO:0000313" key="3">
    <source>
        <dbReference type="Proteomes" id="UP000326396"/>
    </source>
</evidence>
<feature type="compositionally biased region" description="Basic and acidic residues" evidence="1">
    <location>
        <begin position="653"/>
        <end position="662"/>
    </location>
</feature>
<dbReference type="PANTHER" id="PTHR34835">
    <property type="entry name" value="OS07G0283600 PROTEIN-RELATED"/>
    <property type="match status" value="1"/>
</dbReference>
<sequence>MSSRRKSGRITNKTLGKFTNTEDNPINLDLAESSKKKVLKRKIKGMDCNLNVDFLVHVSKFLVMNLMTVKDLDEDMDAANSVELLEDIHSKQGNRPKTEKTGKLKLTDTESEEVPTREKKGKKNKGIVRLESSSTKGKGHSKKISCVGADEILETEQIDKLKKRKKGKEKKKETYRVEEGSSKPSRVDQKKKGKEKMYETETETEEDVVGKPKKKQRRLIHESNVSKKWMLLNTRSSPAQLYRCIKLLRENQREIVKRMGFAKLLGFNLDGIPSRLAHFVVDRLKPKKMEIVCRGGTLKITPALIHKLWGIPIGGTQIESIVPLETYDTSVSEWRATFNGRLLATRTLEKIESAEDEDNFEFRMNFIMLFMTVLVECHKNGRAREGILRYITAETYFSQIDWCNYVFESIKSCKLGWSPDDNSSPFNGPLAILTLLYVEGFEYKGISVDKTVEPIEFWNKNRLKIREEWEIKHGGLGRGGVNPDLWKNTEEGEQNVTDSTKVDIEGVKKMLVQWEETKNNIEMHLGELDLGDETGEDLFMVEKGETSNLSFKEAVVDLNINIPVQNFTEHPDLETGRKVVVQDPINEGDLFNGPNWSLGITQNDVQEIEKGIALEGPNWSLGVSQIGTTTCVAENVVEKEHLDVPGTSGEVGANKEKGRPEETLPLNLNSSVEAADAAPVNKKSEEIEKMDVNLNESVEDGGAPSEKSKESVTNLQDDTAPHEGPHMFPVNENLNDQEMELDQSTIDLCISQLNENTDQAPLATSIVDKDKDMTVDAKWIEIIAKFEATKVKPIREKGIADVNKSPYLIRGVDASKEMSKDEESIINFIWCGGSTHKATNNLFEATDESKKKLKEAVTENNDERCFRPVHEANSASKNRRHPCNSCAKITPTMGNKNKRGRLCGFCYEVHGEIHGVAGTVQLWLLDEWKKEKKKPTKLAEEEDLAPSTEIGG</sequence>
<gene>
    <name evidence="2" type="ORF">E3N88_13108</name>
</gene>
<name>A0A5N6P8R1_9ASTR</name>
<dbReference type="Proteomes" id="UP000326396">
    <property type="component" value="Linkage Group LG14"/>
</dbReference>
<protein>
    <recommendedName>
        <fullName evidence="4">Aminotransferase-like plant mobile domain-containing protein</fullName>
    </recommendedName>
</protein>
<feature type="region of interest" description="Disordered" evidence="1">
    <location>
        <begin position="89"/>
        <end position="127"/>
    </location>
</feature>
<feature type="compositionally biased region" description="Basic and acidic residues" evidence="1">
    <location>
        <begin position="170"/>
        <end position="199"/>
    </location>
</feature>
<feature type="compositionally biased region" description="Basic and acidic residues" evidence="1">
    <location>
        <begin position="89"/>
        <end position="118"/>
    </location>
</feature>
<dbReference type="EMBL" id="SZYD01000006">
    <property type="protein sequence ID" value="KAD5961635.1"/>
    <property type="molecule type" value="Genomic_DNA"/>
</dbReference>
<evidence type="ECO:0000313" key="2">
    <source>
        <dbReference type="EMBL" id="KAD5961635.1"/>
    </source>
</evidence>
<organism evidence="2 3">
    <name type="scientific">Mikania micrantha</name>
    <name type="common">bitter vine</name>
    <dbReference type="NCBI Taxonomy" id="192012"/>
    <lineage>
        <taxon>Eukaryota</taxon>
        <taxon>Viridiplantae</taxon>
        <taxon>Streptophyta</taxon>
        <taxon>Embryophyta</taxon>
        <taxon>Tracheophyta</taxon>
        <taxon>Spermatophyta</taxon>
        <taxon>Magnoliopsida</taxon>
        <taxon>eudicotyledons</taxon>
        <taxon>Gunneridae</taxon>
        <taxon>Pentapetalae</taxon>
        <taxon>asterids</taxon>
        <taxon>campanulids</taxon>
        <taxon>Asterales</taxon>
        <taxon>Asteraceae</taxon>
        <taxon>Asteroideae</taxon>
        <taxon>Heliantheae alliance</taxon>
        <taxon>Eupatorieae</taxon>
        <taxon>Mikania</taxon>
    </lineage>
</organism>
<evidence type="ECO:0000256" key="1">
    <source>
        <dbReference type="SAM" id="MobiDB-lite"/>
    </source>
</evidence>
<dbReference type="AlphaFoldDB" id="A0A5N6P8R1"/>
<accession>A0A5N6P8R1</accession>
<reference evidence="2 3" key="1">
    <citation type="submission" date="2019-05" db="EMBL/GenBank/DDBJ databases">
        <title>Mikania micrantha, genome provides insights into the molecular mechanism of rapid growth.</title>
        <authorList>
            <person name="Liu B."/>
        </authorList>
    </citation>
    <scope>NUCLEOTIDE SEQUENCE [LARGE SCALE GENOMIC DNA]</scope>
    <source>
        <strain evidence="2">NLD-2019</strain>
        <tissue evidence="2">Leaf</tissue>
    </source>
</reference>
<evidence type="ECO:0008006" key="4">
    <source>
        <dbReference type="Google" id="ProtNLM"/>
    </source>
</evidence>
<proteinExistence type="predicted"/>
<feature type="region of interest" description="Disordered" evidence="1">
    <location>
        <begin position="643"/>
        <end position="667"/>
    </location>
</feature>
<feature type="region of interest" description="Disordered" evidence="1">
    <location>
        <begin position="932"/>
        <end position="952"/>
    </location>
</feature>
<dbReference type="PANTHER" id="PTHR34835:SF90">
    <property type="entry name" value="AMINOTRANSFERASE-LIKE PLANT MOBILE DOMAIN-CONTAINING PROTEIN"/>
    <property type="match status" value="1"/>
</dbReference>
<feature type="region of interest" description="Disordered" evidence="1">
    <location>
        <begin position="161"/>
        <end position="219"/>
    </location>
</feature>
<keyword evidence="3" id="KW-1185">Reference proteome</keyword>
<feature type="region of interest" description="Disordered" evidence="1">
    <location>
        <begin position="696"/>
        <end position="723"/>
    </location>
</feature>
<dbReference type="OrthoDB" id="1752500at2759"/>
<comment type="caution">
    <text evidence="2">The sequence shown here is derived from an EMBL/GenBank/DDBJ whole genome shotgun (WGS) entry which is preliminary data.</text>
</comment>